<dbReference type="HAMAP" id="MF_00011">
    <property type="entry name" value="Adenylosucc_synth"/>
    <property type="match status" value="1"/>
</dbReference>
<dbReference type="CDD" id="cd03108">
    <property type="entry name" value="AdSS"/>
    <property type="match status" value="1"/>
</dbReference>
<comment type="function">
    <text evidence="8">Plays an important role in the de novo pathway of purine nucleotide biosynthesis. Catalyzes the first committed step in the biosynthesis of AMP from IMP.</text>
</comment>
<feature type="binding site" description="in other chain" evidence="8">
    <location>
        <begin position="40"/>
        <end position="43"/>
    </location>
    <ligand>
        <name>IMP</name>
        <dbReference type="ChEBI" id="CHEBI:58053"/>
        <note>ligand shared between dimeric partners</note>
    </ligand>
</feature>
<dbReference type="InterPro" id="IPR042110">
    <property type="entry name" value="Adenylosuccinate_synth_dom2"/>
</dbReference>
<feature type="binding site" description="in other chain" evidence="8">
    <location>
        <position position="305"/>
    </location>
    <ligand>
        <name>IMP</name>
        <dbReference type="ChEBI" id="CHEBI:58053"/>
        <note>ligand shared between dimeric partners</note>
    </ligand>
</feature>
<dbReference type="SMART" id="SM00788">
    <property type="entry name" value="Adenylsucc_synt"/>
    <property type="match status" value="1"/>
</dbReference>
<feature type="active site" description="Proton acceptor" evidence="8">
    <location>
        <position position="15"/>
    </location>
</feature>
<feature type="region of interest" description="Disordered" evidence="11">
    <location>
        <begin position="279"/>
        <end position="299"/>
    </location>
</feature>
<dbReference type="Pfam" id="PF00709">
    <property type="entry name" value="Adenylsucc_synt"/>
    <property type="match status" value="1"/>
</dbReference>
<evidence type="ECO:0000256" key="6">
    <source>
        <dbReference type="ARBA" id="ARBA00022842"/>
    </source>
</evidence>
<dbReference type="InterPro" id="IPR033128">
    <property type="entry name" value="Adenylosuccin_syn_Lys_AS"/>
</dbReference>
<organism evidence="12 13">
    <name type="scientific">Dethiosulfovibrio marinus</name>
    <dbReference type="NCBI Taxonomy" id="133532"/>
    <lineage>
        <taxon>Bacteria</taxon>
        <taxon>Thermotogati</taxon>
        <taxon>Synergistota</taxon>
        <taxon>Synergistia</taxon>
        <taxon>Synergistales</taxon>
        <taxon>Dethiosulfovibrionaceae</taxon>
        <taxon>Dethiosulfovibrio</taxon>
    </lineage>
</organism>
<dbReference type="InterPro" id="IPR027417">
    <property type="entry name" value="P-loop_NTPase"/>
</dbReference>
<dbReference type="InterPro" id="IPR042111">
    <property type="entry name" value="Adenylosuccinate_synth_dom3"/>
</dbReference>
<feature type="binding site" description="in other chain" evidence="8">
    <location>
        <position position="131"/>
    </location>
    <ligand>
        <name>IMP</name>
        <dbReference type="ChEBI" id="CHEBI:58053"/>
        <note>ligand shared between dimeric partners</note>
    </ligand>
</feature>
<sequence length="428" mass="46920">MKGKVEAIIGAQWGDEGKGRVVDSLGDRVDVFARYQGGANAGHTVIVEGKKHVFHLLPSGMLYSGKTCVIGNGVVLDPEQLLNELSELQGKGEDRSRLVISGSAHVVMPYHKKLDQAQEASRDQGSKIGTTGRGIGPCYVDKYNRCGIRVEDLLDPEALREKLESNLDEKNLLFTKIYDEAPLSFDEIYRQALSWGKSLEPYVDDASLVINEALNNGQTVLLEGAQGTLLDVDHGTYPMVTSSSPTSAGGCVGLGVAPQYVEKVYGVVKAYLTRVGEGPFPSEDKGDTGQYLRDKGGEYGATTGRPRKCGWLDMVALRYAVRINGMTHITLTKLDVLTGLREVKVCVAYRSNGEDRTEFNGNIRYLNGVEPVYRSFQGWDEDISSVRDFDDLPDAARAYVRYIEEETGVPVSIIGVGPERDQMIVRDL</sequence>
<dbReference type="Gene3D" id="1.10.300.10">
    <property type="entry name" value="Adenylosuccinate Synthetase, subunit A, domain 2"/>
    <property type="match status" value="1"/>
</dbReference>
<dbReference type="Gene3D" id="3.90.170.10">
    <property type="entry name" value="Adenylosuccinate Synthetase, subunit A, domain 3"/>
    <property type="match status" value="1"/>
</dbReference>
<comment type="caution">
    <text evidence="12">The sequence shown here is derived from an EMBL/GenBank/DDBJ whole genome shotgun (WGS) entry which is preliminary data.</text>
</comment>
<feature type="binding site" evidence="8">
    <location>
        <position position="42"/>
    </location>
    <ligand>
        <name>Mg(2+)</name>
        <dbReference type="ChEBI" id="CHEBI:18420"/>
    </ligand>
</feature>
<keyword evidence="6 8" id="KW-0460">Magnesium</keyword>
<comment type="subunit">
    <text evidence="1 8">Homodimer.</text>
</comment>
<feature type="binding site" evidence="8">
    <location>
        <begin position="301"/>
        <end position="307"/>
    </location>
    <ligand>
        <name>substrate</name>
    </ligand>
</feature>
<evidence type="ECO:0000256" key="9">
    <source>
        <dbReference type="PROSITE-ProRule" id="PRU10134"/>
    </source>
</evidence>
<feature type="active site" evidence="9">
    <location>
        <position position="142"/>
    </location>
</feature>
<feature type="binding site" evidence="8">
    <location>
        <begin position="333"/>
        <end position="335"/>
    </location>
    <ligand>
        <name>GTP</name>
        <dbReference type="ChEBI" id="CHEBI:37565"/>
    </ligand>
</feature>
<evidence type="ECO:0000256" key="8">
    <source>
        <dbReference type="HAMAP-Rule" id="MF_00011"/>
    </source>
</evidence>
<dbReference type="PANTHER" id="PTHR11846">
    <property type="entry name" value="ADENYLOSUCCINATE SYNTHETASE"/>
    <property type="match status" value="1"/>
</dbReference>
<evidence type="ECO:0000256" key="5">
    <source>
        <dbReference type="ARBA" id="ARBA00022755"/>
    </source>
</evidence>
<dbReference type="InterPro" id="IPR018220">
    <property type="entry name" value="Adenylosuccin_syn_GTP-bd"/>
</dbReference>
<keyword evidence="7 8" id="KW-0342">GTP-binding</keyword>
<evidence type="ECO:0000256" key="4">
    <source>
        <dbReference type="ARBA" id="ARBA00022741"/>
    </source>
</evidence>
<feature type="binding site" evidence="8">
    <location>
        <begin position="42"/>
        <end position="44"/>
    </location>
    <ligand>
        <name>GTP</name>
        <dbReference type="ChEBI" id="CHEBI:37565"/>
    </ligand>
</feature>
<comment type="similarity">
    <text evidence="8 10">Belongs to the adenylosuccinate synthetase family.</text>
</comment>
<feature type="binding site" evidence="8">
    <location>
        <position position="307"/>
    </location>
    <ligand>
        <name>GTP</name>
        <dbReference type="ChEBI" id="CHEBI:37565"/>
    </ligand>
</feature>
<accession>A0ABS9EPF3</accession>
<comment type="subcellular location">
    <subcellularLocation>
        <location evidence="8">Cytoplasm</location>
    </subcellularLocation>
</comment>
<keyword evidence="2 8" id="KW-0436">Ligase</keyword>
<evidence type="ECO:0000313" key="12">
    <source>
        <dbReference type="EMBL" id="MCF4141693.1"/>
    </source>
</evidence>
<protein>
    <recommendedName>
        <fullName evidence="8 10">Adenylosuccinate synthetase</fullName>
        <shortName evidence="8">AMPSase</shortName>
        <shortName evidence="8">AdSS</shortName>
        <ecNumber evidence="8 10">6.3.4.4</ecNumber>
    </recommendedName>
    <alternativeName>
        <fullName evidence="8">IMP--aspartate ligase</fullName>
    </alternativeName>
</protein>
<dbReference type="InterPro" id="IPR042109">
    <property type="entry name" value="Adenylosuccinate_synth_dom1"/>
</dbReference>
<dbReference type="RefSeq" id="WP_236098253.1">
    <property type="nucleotide sequence ID" value="NZ_JAKGUD010000002.1"/>
</dbReference>
<evidence type="ECO:0000256" key="11">
    <source>
        <dbReference type="SAM" id="MobiDB-lite"/>
    </source>
</evidence>
<dbReference type="EC" id="6.3.4.4" evidence="8 10"/>
<name>A0ABS9EPF3_9BACT</name>
<dbReference type="NCBIfam" id="NF002223">
    <property type="entry name" value="PRK01117.1"/>
    <property type="match status" value="1"/>
</dbReference>
<dbReference type="EMBL" id="JAKGUD010000002">
    <property type="protein sequence ID" value="MCF4141693.1"/>
    <property type="molecule type" value="Genomic_DNA"/>
</dbReference>
<proteinExistence type="inferred from homology"/>
<feature type="binding site" evidence="8">
    <location>
        <position position="145"/>
    </location>
    <ligand>
        <name>IMP</name>
        <dbReference type="ChEBI" id="CHEBI:58053"/>
        <note>ligand shared between dimeric partners</note>
    </ligand>
</feature>
<keyword evidence="8" id="KW-0963">Cytoplasm</keyword>
<comment type="pathway">
    <text evidence="8 10">Purine metabolism; AMP biosynthesis via de novo pathway; AMP from IMP: step 1/2.</text>
</comment>
<feature type="binding site" evidence="8">
    <location>
        <begin position="415"/>
        <end position="417"/>
    </location>
    <ligand>
        <name>GTP</name>
        <dbReference type="ChEBI" id="CHEBI:37565"/>
    </ligand>
</feature>
<feature type="binding site" evidence="8">
    <location>
        <begin position="14"/>
        <end position="20"/>
    </location>
    <ligand>
        <name>GTP</name>
        <dbReference type="ChEBI" id="CHEBI:37565"/>
    </ligand>
</feature>
<comment type="cofactor">
    <cofactor evidence="8">
        <name>Mg(2+)</name>
        <dbReference type="ChEBI" id="CHEBI:18420"/>
    </cofactor>
    <text evidence="8">Binds 1 Mg(2+) ion per subunit.</text>
</comment>
<feature type="binding site" evidence="8">
    <location>
        <position position="15"/>
    </location>
    <ligand>
        <name>Mg(2+)</name>
        <dbReference type="ChEBI" id="CHEBI:18420"/>
    </ligand>
</feature>
<keyword evidence="4 8" id="KW-0547">Nucleotide-binding</keyword>
<evidence type="ECO:0000256" key="1">
    <source>
        <dbReference type="ARBA" id="ARBA00011738"/>
    </source>
</evidence>
<evidence type="ECO:0000313" key="13">
    <source>
        <dbReference type="Proteomes" id="UP001200430"/>
    </source>
</evidence>
<keyword evidence="13" id="KW-1185">Reference proteome</keyword>
<comment type="catalytic activity">
    <reaction evidence="8 10">
        <text>IMP + L-aspartate + GTP = N(6)-(1,2-dicarboxyethyl)-AMP + GDP + phosphate + 2 H(+)</text>
        <dbReference type="Rhea" id="RHEA:15753"/>
        <dbReference type="ChEBI" id="CHEBI:15378"/>
        <dbReference type="ChEBI" id="CHEBI:29991"/>
        <dbReference type="ChEBI" id="CHEBI:37565"/>
        <dbReference type="ChEBI" id="CHEBI:43474"/>
        <dbReference type="ChEBI" id="CHEBI:57567"/>
        <dbReference type="ChEBI" id="CHEBI:58053"/>
        <dbReference type="ChEBI" id="CHEBI:58189"/>
        <dbReference type="EC" id="6.3.4.4"/>
    </reaction>
</comment>
<dbReference type="InterPro" id="IPR001114">
    <property type="entry name" value="Adenylosuccinate_synthetase"/>
</dbReference>
<dbReference type="SUPFAM" id="SSF52540">
    <property type="entry name" value="P-loop containing nucleoside triphosphate hydrolases"/>
    <property type="match status" value="1"/>
</dbReference>
<feature type="active site" description="Proton donor" evidence="8">
    <location>
        <position position="43"/>
    </location>
</feature>
<gene>
    <name evidence="8" type="primary">purA</name>
    <name evidence="12" type="ORF">L2W38_02525</name>
</gene>
<feature type="binding site" description="in other chain" evidence="8">
    <location>
        <position position="241"/>
    </location>
    <ligand>
        <name>IMP</name>
        <dbReference type="ChEBI" id="CHEBI:58053"/>
        <note>ligand shared between dimeric partners</note>
    </ligand>
</feature>
<feature type="binding site" description="in other chain" evidence="8">
    <location>
        <position position="226"/>
    </location>
    <ligand>
        <name>IMP</name>
        <dbReference type="ChEBI" id="CHEBI:58053"/>
        <note>ligand shared between dimeric partners</note>
    </ligand>
</feature>
<evidence type="ECO:0000256" key="7">
    <source>
        <dbReference type="ARBA" id="ARBA00023134"/>
    </source>
</evidence>
<reference evidence="12 13" key="1">
    <citation type="submission" date="2022-01" db="EMBL/GenBank/DDBJ databases">
        <title>Dethiosulfovibrio faecalis sp. nov., a novel proteolytic, non-sulfur-reducing bacterium isolated from a marine aquaculture solid waste bioreactor.</title>
        <authorList>
            <person name="Grabowski S."/>
            <person name="Apolinario E."/>
            <person name="Schneider N."/>
            <person name="Marshall C.W."/>
            <person name="Sowers K.R."/>
        </authorList>
    </citation>
    <scope>NUCLEOTIDE SEQUENCE [LARGE SCALE GENOMIC DNA]</scope>
    <source>
        <strain evidence="12 13">DSM 12537</strain>
    </source>
</reference>
<dbReference type="Gene3D" id="3.40.440.10">
    <property type="entry name" value="Adenylosuccinate Synthetase, subunit A, domain 1"/>
    <property type="match status" value="1"/>
</dbReference>
<keyword evidence="3 8" id="KW-0479">Metal-binding</keyword>
<dbReference type="PROSITE" id="PS01266">
    <property type="entry name" value="ADENYLOSUCCIN_SYN_1"/>
    <property type="match status" value="1"/>
</dbReference>
<evidence type="ECO:0000256" key="2">
    <source>
        <dbReference type="ARBA" id="ARBA00022598"/>
    </source>
</evidence>
<dbReference type="NCBIfam" id="TIGR00184">
    <property type="entry name" value="purA"/>
    <property type="match status" value="1"/>
</dbReference>
<evidence type="ECO:0000256" key="3">
    <source>
        <dbReference type="ARBA" id="ARBA00022723"/>
    </source>
</evidence>
<evidence type="ECO:0000256" key="10">
    <source>
        <dbReference type="RuleBase" id="RU000520"/>
    </source>
</evidence>
<dbReference type="PROSITE" id="PS00513">
    <property type="entry name" value="ADENYLOSUCCIN_SYN_2"/>
    <property type="match status" value="1"/>
</dbReference>
<feature type="binding site" description="in other chain" evidence="8">
    <location>
        <begin position="15"/>
        <end position="18"/>
    </location>
    <ligand>
        <name>IMP</name>
        <dbReference type="ChEBI" id="CHEBI:58053"/>
        <note>ligand shared between dimeric partners</note>
    </ligand>
</feature>
<dbReference type="Proteomes" id="UP001200430">
    <property type="component" value="Unassembled WGS sequence"/>
</dbReference>
<feature type="compositionally biased region" description="Basic and acidic residues" evidence="11">
    <location>
        <begin position="282"/>
        <end position="297"/>
    </location>
</feature>
<keyword evidence="5 8" id="KW-0658">Purine biosynthesis</keyword>
<dbReference type="PANTHER" id="PTHR11846:SF0">
    <property type="entry name" value="ADENYLOSUCCINATE SYNTHETASE"/>
    <property type="match status" value="1"/>
</dbReference>
<dbReference type="GO" id="GO:0004019">
    <property type="term" value="F:adenylosuccinate synthase activity"/>
    <property type="evidence" value="ECO:0007669"/>
    <property type="project" value="UniProtKB-EC"/>
</dbReference>